<reference evidence="1" key="1">
    <citation type="submission" date="2022-10" db="EMBL/GenBank/DDBJ databases">
        <title>Culturing micro-colonial fungi from biological soil crusts in the Mojave desert and describing Neophaeococcomyces mojavensis, and introducing the new genera and species Taxawa tesnikishii.</title>
        <authorList>
            <person name="Kurbessoian T."/>
            <person name="Stajich J.E."/>
        </authorList>
    </citation>
    <scope>NUCLEOTIDE SEQUENCE</scope>
    <source>
        <strain evidence="1">JES_115</strain>
    </source>
</reference>
<sequence length="89" mass="9266">MVYCIIAQKDNAASQAMTKSSLAIADATYKDSAAMRGIAEDSKAITEHATAVAIDSKRVALATSRDSAAMRIIAVITIAFLPATFTAVS</sequence>
<accession>A0ACC2ZQK1</accession>
<protein>
    <submittedName>
        <fullName evidence="1">Uncharacterized protein</fullName>
    </submittedName>
</protein>
<proteinExistence type="predicted"/>
<comment type="caution">
    <text evidence="1">The sequence shown here is derived from an EMBL/GenBank/DDBJ whole genome shotgun (WGS) entry which is preliminary data.</text>
</comment>
<evidence type="ECO:0000313" key="1">
    <source>
        <dbReference type="EMBL" id="KAJ9649803.1"/>
    </source>
</evidence>
<dbReference type="Proteomes" id="UP001172680">
    <property type="component" value="Unassembled WGS sequence"/>
</dbReference>
<keyword evidence="2" id="KW-1185">Reference proteome</keyword>
<name>A0ACC2ZQK1_9PEZI</name>
<dbReference type="EMBL" id="JAPDRP010000001">
    <property type="protein sequence ID" value="KAJ9649803.1"/>
    <property type="molecule type" value="Genomic_DNA"/>
</dbReference>
<organism evidence="1 2">
    <name type="scientific">Coniosporium tulheliwenetii</name>
    <dbReference type="NCBI Taxonomy" id="3383036"/>
    <lineage>
        <taxon>Eukaryota</taxon>
        <taxon>Fungi</taxon>
        <taxon>Dikarya</taxon>
        <taxon>Ascomycota</taxon>
        <taxon>Pezizomycotina</taxon>
        <taxon>Dothideomycetes</taxon>
        <taxon>Dothideomycetes incertae sedis</taxon>
        <taxon>Coniosporium</taxon>
    </lineage>
</organism>
<gene>
    <name evidence="1" type="ORF">H2199_000582</name>
</gene>
<evidence type="ECO:0000313" key="2">
    <source>
        <dbReference type="Proteomes" id="UP001172680"/>
    </source>
</evidence>